<feature type="non-terminal residue" evidence="1">
    <location>
        <position position="1"/>
    </location>
</feature>
<evidence type="ECO:0000313" key="1">
    <source>
        <dbReference type="EMBL" id="OSC98420.1"/>
    </source>
</evidence>
<dbReference type="EMBL" id="KZ084138">
    <property type="protein sequence ID" value="OSC98420.1"/>
    <property type="molecule type" value="Genomic_DNA"/>
</dbReference>
<protein>
    <recommendedName>
        <fullName evidence="3">Reverse transcriptase zinc-binding domain-containing protein</fullName>
    </recommendedName>
</protein>
<gene>
    <name evidence="1" type="ORF">PYCCODRAFT_1375275</name>
</gene>
<evidence type="ECO:0000313" key="2">
    <source>
        <dbReference type="Proteomes" id="UP000193067"/>
    </source>
</evidence>
<name>A0A1Y2IDF1_TRAC3</name>
<keyword evidence="2" id="KW-1185">Reference proteome</keyword>
<dbReference type="Proteomes" id="UP000193067">
    <property type="component" value="Unassembled WGS sequence"/>
</dbReference>
<proteinExistence type="predicted"/>
<reference evidence="1 2" key="1">
    <citation type="journal article" date="2015" name="Biotechnol. Biofuels">
        <title>Enhanced degradation of softwood versus hardwood by the white-rot fungus Pycnoporus coccineus.</title>
        <authorList>
            <person name="Couturier M."/>
            <person name="Navarro D."/>
            <person name="Chevret D."/>
            <person name="Henrissat B."/>
            <person name="Piumi F."/>
            <person name="Ruiz-Duenas F.J."/>
            <person name="Martinez A.T."/>
            <person name="Grigoriev I.V."/>
            <person name="Riley R."/>
            <person name="Lipzen A."/>
            <person name="Berrin J.G."/>
            <person name="Master E.R."/>
            <person name="Rosso M.N."/>
        </authorList>
    </citation>
    <scope>NUCLEOTIDE SEQUENCE [LARGE SCALE GENOMIC DNA]</scope>
    <source>
        <strain evidence="1 2">BRFM310</strain>
    </source>
</reference>
<accession>A0A1Y2IDF1</accession>
<dbReference type="AlphaFoldDB" id="A0A1Y2IDF1"/>
<evidence type="ECO:0008006" key="3">
    <source>
        <dbReference type="Google" id="ProtNLM"/>
    </source>
</evidence>
<dbReference type="OrthoDB" id="3044497at2759"/>
<sequence>TCQEEPETVAHYLLRCPTYWLHRAVHFVTFGFTGRNLAALLNTDGAMGPLFRYVNATGRLRRIFGEMADLPSQDGQDG</sequence>
<organism evidence="1 2">
    <name type="scientific">Trametes coccinea (strain BRFM310)</name>
    <name type="common">Pycnoporus coccineus</name>
    <dbReference type="NCBI Taxonomy" id="1353009"/>
    <lineage>
        <taxon>Eukaryota</taxon>
        <taxon>Fungi</taxon>
        <taxon>Dikarya</taxon>
        <taxon>Basidiomycota</taxon>
        <taxon>Agaricomycotina</taxon>
        <taxon>Agaricomycetes</taxon>
        <taxon>Polyporales</taxon>
        <taxon>Polyporaceae</taxon>
        <taxon>Trametes</taxon>
    </lineage>
</organism>